<evidence type="ECO:0000313" key="4">
    <source>
        <dbReference type="EMBL" id="TBT91470.1"/>
    </source>
</evidence>
<proteinExistence type="predicted"/>
<dbReference type="Pfam" id="PF13360">
    <property type="entry name" value="PQQ_2"/>
    <property type="match status" value="1"/>
</dbReference>
<dbReference type="PROSITE" id="PS51257">
    <property type="entry name" value="PROKAR_LIPOPROTEIN"/>
    <property type="match status" value="1"/>
</dbReference>
<sequence length="577" mass="62771">MSRARSRRAIAGACAVAMLGITACSTDTVTPGQRPNRPANGALPTQSTETNPAKLTIDPKTLPGYTAPTRAEDGTLSRPLTESSGNVWWKVLDGQNTPLADPKAADTIAFGDPATYTDPSVKGVLTFRGNNYRTGGAYGTANVQNKKLEIVWSKEIGEIRGEGSYWPGAGWTGQPLLVNWPQASKEAMSLDPKYVSDPNFVEVIYPVFEGKVYRLNLADGTPTKDPIDVKYGFKGTGSIDPRGYPLLFAGQGLNDRNGTVGYWHYRMFDLIQNKEVAFINGLDAGSLRPEWGAFDSSALINRQTDTLIEPAENGLIYRVKLNTTFDAAAKKVSIDPQLTKLVYAGPDSNKHGIENSAVAYRNLMFAADNDGYLICWDINTLQILWMRQVGDDTDASLVLDATDEGVFLYTGNEVDHRGTNGGEHLTNIRKIDAFTGKQVWQYDIPTYYDAAVNGGVLGSPILGQGSLGDMVIFNVARTTAPREGDLVALDKQSGKVIWRRHLTNYSWSSPTLITGSDGTPYVVLPDSDGTIHLLNPTTGEDYSTLQLGKNTEATISAYGNMLVVASYDRHIYGIRIT</sequence>
<dbReference type="InterPro" id="IPR011047">
    <property type="entry name" value="Quinoprotein_ADH-like_sf"/>
</dbReference>
<evidence type="ECO:0000256" key="2">
    <source>
        <dbReference type="SAM" id="SignalP"/>
    </source>
</evidence>
<name>A0A4Q9KJP5_PROTD</name>
<evidence type="ECO:0000259" key="3">
    <source>
        <dbReference type="Pfam" id="PF13360"/>
    </source>
</evidence>
<dbReference type="RefSeq" id="WP_131173132.1">
    <property type="nucleotide sequence ID" value="NZ_FXTL01000025.1"/>
</dbReference>
<feature type="domain" description="Pyrrolo-quinoline quinone repeat" evidence="3">
    <location>
        <begin position="353"/>
        <end position="503"/>
    </location>
</feature>
<dbReference type="Gene3D" id="2.130.10.10">
    <property type="entry name" value="YVTN repeat-like/Quinoprotein amine dehydrogenase"/>
    <property type="match status" value="1"/>
</dbReference>
<dbReference type="PANTHER" id="PTHR34512">
    <property type="entry name" value="CELL SURFACE PROTEIN"/>
    <property type="match status" value="1"/>
</dbReference>
<dbReference type="OrthoDB" id="105314at2"/>
<evidence type="ECO:0000313" key="5">
    <source>
        <dbReference type="Proteomes" id="UP000291933"/>
    </source>
</evidence>
<accession>A0A4Q9KJP5</accession>
<dbReference type="SUPFAM" id="SSF50998">
    <property type="entry name" value="Quinoprotein alcohol dehydrogenase-like"/>
    <property type="match status" value="1"/>
</dbReference>
<keyword evidence="5" id="KW-1185">Reference proteome</keyword>
<dbReference type="Proteomes" id="UP000291933">
    <property type="component" value="Unassembled WGS sequence"/>
</dbReference>
<feature type="region of interest" description="Disordered" evidence="1">
    <location>
        <begin position="29"/>
        <end position="80"/>
    </location>
</feature>
<protein>
    <submittedName>
        <fullName evidence="4">Pyrrolo-quinoline quinone</fullName>
    </submittedName>
</protein>
<comment type="caution">
    <text evidence="4">The sequence shown here is derived from an EMBL/GenBank/DDBJ whole genome shotgun (WGS) entry which is preliminary data.</text>
</comment>
<dbReference type="InterPro" id="IPR015943">
    <property type="entry name" value="WD40/YVTN_repeat-like_dom_sf"/>
</dbReference>
<dbReference type="InterPro" id="IPR002372">
    <property type="entry name" value="PQQ_rpt_dom"/>
</dbReference>
<feature type="compositionally biased region" description="Polar residues" evidence="1">
    <location>
        <begin position="43"/>
        <end position="53"/>
    </location>
</feature>
<keyword evidence="2" id="KW-0732">Signal</keyword>
<dbReference type="AlphaFoldDB" id="A0A4Q9KJP5"/>
<feature type="chain" id="PRO_5020631216" evidence="2">
    <location>
        <begin position="26"/>
        <end position="577"/>
    </location>
</feature>
<feature type="signal peptide" evidence="2">
    <location>
        <begin position="1"/>
        <end position="25"/>
    </location>
</feature>
<organism evidence="4 5">
    <name type="scientific">Propioniciclava tarda</name>
    <dbReference type="NCBI Taxonomy" id="433330"/>
    <lineage>
        <taxon>Bacteria</taxon>
        <taxon>Bacillati</taxon>
        <taxon>Actinomycetota</taxon>
        <taxon>Actinomycetes</taxon>
        <taxon>Propionibacteriales</taxon>
        <taxon>Propionibacteriaceae</taxon>
        <taxon>Propioniciclava</taxon>
    </lineage>
</organism>
<reference evidence="4 5" key="1">
    <citation type="submission" date="2019-01" db="EMBL/GenBank/DDBJ databases">
        <title>Lactibacter flavus gen. nov., sp. nov., a novel bacterium of the family Propionibacteriaceae isolated from raw milk and dairy products.</title>
        <authorList>
            <person name="Huptas C."/>
            <person name="Wenning M."/>
            <person name="Breitenwieser F."/>
            <person name="Doll E."/>
            <person name="Von Neubeck M."/>
            <person name="Busse H.-J."/>
            <person name="Scherer S."/>
        </authorList>
    </citation>
    <scope>NUCLEOTIDE SEQUENCE [LARGE SCALE GENOMIC DNA]</scope>
    <source>
        <strain evidence="4 5">DSM 22130</strain>
    </source>
</reference>
<gene>
    <name evidence="4" type="ORF">ET996_13730</name>
</gene>
<evidence type="ECO:0000256" key="1">
    <source>
        <dbReference type="SAM" id="MobiDB-lite"/>
    </source>
</evidence>
<dbReference type="PANTHER" id="PTHR34512:SF30">
    <property type="entry name" value="OUTER MEMBRANE PROTEIN ASSEMBLY FACTOR BAMB"/>
    <property type="match status" value="1"/>
</dbReference>
<dbReference type="EMBL" id="SDMR01000025">
    <property type="protein sequence ID" value="TBT91470.1"/>
    <property type="molecule type" value="Genomic_DNA"/>
</dbReference>